<organism evidence="3">
    <name type="scientific">marine metagenome</name>
    <dbReference type="NCBI Taxonomy" id="408172"/>
    <lineage>
        <taxon>unclassified sequences</taxon>
        <taxon>metagenomes</taxon>
        <taxon>ecological metagenomes</taxon>
    </lineage>
</organism>
<feature type="transmembrane region" description="Helical" evidence="1">
    <location>
        <begin position="12"/>
        <end position="34"/>
    </location>
</feature>
<keyword evidence="1" id="KW-0812">Transmembrane</keyword>
<feature type="transmembrane region" description="Helical" evidence="1">
    <location>
        <begin position="167"/>
        <end position="188"/>
    </location>
</feature>
<dbReference type="PANTHER" id="PTHR35342">
    <property type="entry name" value="TRICARBOXYLIC TRANSPORT PROTEIN"/>
    <property type="match status" value="1"/>
</dbReference>
<feature type="transmembrane region" description="Helical" evidence="1">
    <location>
        <begin position="143"/>
        <end position="161"/>
    </location>
</feature>
<feature type="transmembrane region" description="Helical" evidence="1">
    <location>
        <begin position="200"/>
        <end position="218"/>
    </location>
</feature>
<feature type="transmembrane region" description="Helical" evidence="1">
    <location>
        <begin position="110"/>
        <end position="131"/>
    </location>
</feature>
<keyword evidence="1" id="KW-0472">Membrane</keyword>
<keyword evidence="1" id="KW-1133">Transmembrane helix</keyword>
<dbReference type="EMBL" id="UINC01016419">
    <property type="protein sequence ID" value="SVA68370.1"/>
    <property type="molecule type" value="Genomic_DNA"/>
</dbReference>
<protein>
    <recommendedName>
        <fullName evidence="2">DUF112 domain-containing protein</fullName>
    </recommendedName>
</protein>
<feature type="domain" description="DUF112" evidence="2">
    <location>
        <begin position="18"/>
        <end position="364"/>
    </location>
</feature>
<feature type="transmembrane region" description="Helical" evidence="1">
    <location>
        <begin position="259"/>
        <end position="283"/>
    </location>
</feature>
<dbReference type="AlphaFoldDB" id="A0A381XUR1"/>
<evidence type="ECO:0000259" key="2">
    <source>
        <dbReference type="Pfam" id="PF01970"/>
    </source>
</evidence>
<dbReference type="PANTHER" id="PTHR35342:SF5">
    <property type="entry name" value="TRICARBOXYLIC TRANSPORT PROTEIN"/>
    <property type="match status" value="1"/>
</dbReference>
<proteinExistence type="predicted"/>
<feature type="non-terminal residue" evidence="3">
    <location>
        <position position="364"/>
    </location>
</feature>
<evidence type="ECO:0000313" key="3">
    <source>
        <dbReference type="EMBL" id="SVA68370.1"/>
    </source>
</evidence>
<accession>A0A381XUR1</accession>
<name>A0A381XUR1_9ZZZZ</name>
<feature type="transmembrane region" description="Helical" evidence="1">
    <location>
        <begin position="46"/>
        <end position="66"/>
    </location>
</feature>
<gene>
    <name evidence="3" type="ORF">METZ01_LOCUS121224</name>
</gene>
<dbReference type="InterPro" id="IPR002823">
    <property type="entry name" value="DUF112_TM"/>
</dbReference>
<dbReference type="Pfam" id="PF01970">
    <property type="entry name" value="TctA"/>
    <property type="match status" value="1"/>
</dbReference>
<evidence type="ECO:0000256" key="1">
    <source>
        <dbReference type="SAM" id="Phobius"/>
    </source>
</evidence>
<sequence length="364" mass="37852">MVDHLLLGLQLFFQWNVLLGMIFGVVTGIVIGALPGMTVVMAVSLALPFTFSMEPVVAISFLLGIYKAGVYGGSMSAILIGTPGTPGAAATVMDGYALTRKGLGKKALDMALYASVIADLLSDIITVLAAVQIARLALMIGPVEFFAIIIFSLTIIAAVSGKSLIKGLISGGLGLLLATVGMDSLYGVTRFTFGNINLTGGLNMVPVLIGLFAIPEIIHQLKGKKLHPEKTTILDTDVVVSTQENKITWKEFTGIFPTIFRGAIVGSIIGIIPGVGAASASFLNYSRSKKVSKHPEEYGNGSLEGVAAAEAGNNGVCGPTLIPLLTLGIPGDKTTAVLLGAFVIQGLTPGPLLFVKHIDIIYGI</sequence>
<reference evidence="3" key="1">
    <citation type="submission" date="2018-05" db="EMBL/GenBank/DDBJ databases">
        <authorList>
            <person name="Lanie J.A."/>
            <person name="Ng W.-L."/>
            <person name="Kazmierczak K.M."/>
            <person name="Andrzejewski T.M."/>
            <person name="Davidsen T.M."/>
            <person name="Wayne K.J."/>
            <person name="Tettelin H."/>
            <person name="Glass J.I."/>
            <person name="Rusch D."/>
            <person name="Podicherti R."/>
            <person name="Tsui H.-C.T."/>
            <person name="Winkler M.E."/>
        </authorList>
    </citation>
    <scope>NUCLEOTIDE SEQUENCE</scope>
</reference>